<reference evidence="2" key="1">
    <citation type="submission" date="2021-01" db="EMBL/GenBank/DDBJ databases">
        <title>Whole genome shotgun sequence of Actinoplanes cyaneus NBRC 14990.</title>
        <authorList>
            <person name="Komaki H."/>
            <person name="Tamura T."/>
        </authorList>
    </citation>
    <scope>NUCLEOTIDE SEQUENCE</scope>
    <source>
        <strain evidence="2">NBRC 14990</strain>
    </source>
</reference>
<evidence type="ECO:0000256" key="1">
    <source>
        <dbReference type="SAM" id="Coils"/>
    </source>
</evidence>
<sequence length="309" mass="32038">MINFRYHVVSLTAVFLALAIGLVVGTAALNGPVSENLRAQLTALNKDNNAKRDQVNQYKDELNRNQDFANETAPYVLTGKLATRKIAVVALPGGADSAEGVAKMLTVAGATITARITMEDKFVDPNNANELLDLADQSSQPTIPAALLPSNSDGVETASALLGLTLLQGSAVINPDDVTAVLATLSKPGYISVADKSVGGAEMIVLVAGPPPTDKDATKKTQNAVTVANQLHRNRPLVVAGTSVGDNNLVAEIRSDPTLVKEISTVDNASTVQGQVATAMATHERLLQNKIGQYGLAAGATSLVPSAAP</sequence>
<dbReference type="GO" id="GO:0016020">
    <property type="term" value="C:membrane"/>
    <property type="evidence" value="ECO:0007669"/>
    <property type="project" value="InterPro"/>
</dbReference>
<accession>A0A919ISX0</accession>
<dbReference type="InterPro" id="IPR021522">
    <property type="entry name" value="MctB"/>
</dbReference>
<evidence type="ECO:0000313" key="2">
    <source>
        <dbReference type="EMBL" id="GID70707.1"/>
    </source>
</evidence>
<gene>
    <name evidence="2" type="ORF">Acy02nite_85880</name>
</gene>
<dbReference type="Proteomes" id="UP000619479">
    <property type="component" value="Unassembled WGS sequence"/>
</dbReference>
<feature type="coiled-coil region" evidence="1">
    <location>
        <begin position="34"/>
        <end position="61"/>
    </location>
</feature>
<name>A0A919ISX0_9ACTN</name>
<proteinExistence type="predicted"/>
<dbReference type="EMBL" id="BOMH01000080">
    <property type="protein sequence ID" value="GID70707.1"/>
    <property type="molecule type" value="Genomic_DNA"/>
</dbReference>
<organism evidence="2 3">
    <name type="scientific">Actinoplanes cyaneus</name>
    <dbReference type="NCBI Taxonomy" id="52696"/>
    <lineage>
        <taxon>Bacteria</taxon>
        <taxon>Bacillati</taxon>
        <taxon>Actinomycetota</taxon>
        <taxon>Actinomycetes</taxon>
        <taxon>Micromonosporales</taxon>
        <taxon>Micromonosporaceae</taxon>
        <taxon>Actinoplanes</taxon>
    </lineage>
</organism>
<dbReference type="Pfam" id="PF11382">
    <property type="entry name" value="MctB"/>
    <property type="match status" value="1"/>
</dbReference>
<evidence type="ECO:0000313" key="3">
    <source>
        <dbReference type="Proteomes" id="UP000619479"/>
    </source>
</evidence>
<evidence type="ECO:0008006" key="4">
    <source>
        <dbReference type="Google" id="ProtNLM"/>
    </source>
</evidence>
<keyword evidence="3" id="KW-1185">Reference proteome</keyword>
<protein>
    <recommendedName>
        <fullName evidence="4">Channel-forming protein</fullName>
    </recommendedName>
</protein>
<dbReference type="AlphaFoldDB" id="A0A919ISX0"/>
<keyword evidence="1" id="KW-0175">Coiled coil</keyword>
<comment type="caution">
    <text evidence="2">The sequence shown here is derived from an EMBL/GenBank/DDBJ whole genome shotgun (WGS) entry which is preliminary data.</text>
</comment>
<dbReference type="GO" id="GO:0055070">
    <property type="term" value="P:copper ion homeostasis"/>
    <property type="evidence" value="ECO:0007669"/>
    <property type="project" value="InterPro"/>
</dbReference>
<dbReference type="RefSeq" id="WP_203754886.1">
    <property type="nucleotide sequence ID" value="NZ_BAAAUC010000067.1"/>
</dbReference>